<proteinExistence type="predicted"/>
<organism evidence="2">
    <name type="scientific">Cryptomonas curvata</name>
    <dbReference type="NCBI Taxonomy" id="233186"/>
    <lineage>
        <taxon>Eukaryota</taxon>
        <taxon>Cryptophyceae</taxon>
        <taxon>Cryptomonadales</taxon>
        <taxon>Cryptomonadaceae</taxon>
        <taxon>Cryptomonas</taxon>
    </lineage>
</organism>
<name>A0A7S0MGJ5_9CRYP</name>
<evidence type="ECO:0000313" key="2">
    <source>
        <dbReference type="EMBL" id="CAD8640780.1"/>
    </source>
</evidence>
<feature type="region of interest" description="Disordered" evidence="1">
    <location>
        <begin position="46"/>
        <end position="67"/>
    </location>
</feature>
<sequence length="91" mass="10408">MPVYDVLENSAVKILAEAKSEVQAFKRSWNEGYRDLERVQELQRRARESARKHAPVEYRNGGNESQPSTLRGYNAMWVCGLSPQTKVLQLA</sequence>
<protein>
    <submittedName>
        <fullName evidence="2">Uncharacterized protein</fullName>
    </submittedName>
</protein>
<gene>
    <name evidence="2" type="ORF">CCUR1050_LOCUS18464</name>
</gene>
<evidence type="ECO:0000256" key="1">
    <source>
        <dbReference type="SAM" id="MobiDB-lite"/>
    </source>
</evidence>
<feature type="compositionally biased region" description="Basic and acidic residues" evidence="1">
    <location>
        <begin position="46"/>
        <end position="56"/>
    </location>
</feature>
<reference evidence="2" key="1">
    <citation type="submission" date="2021-01" db="EMBL/GenBank/DDBJ databases">
        <authorList>
            <person name="Corre E."/>
            <person name="Pelletier E."/>
            <person name="Niang G."/>
            <person name="Scheremetjew M."/>
            <person name="Finn R."/>
            <person name="Kale V."/>
            <person name="Holt S."/>
            <person name="Cochrane G."/>
            <person name="Meng A."/>
            <person name="Brown T."/>
            <person name="Cohen L."/>
        </authorList>
    </citation>
    <scope>NUCLEOTIDE SEQUENCE</scope>
    <source>
        <strain evidence="2">CCAP979/52</strain>
    </source>
</reference>
<accession>A0A7S0MGJ5</accession>
<dbReference type="AlphaFoldDB" id="A0A7S0MGJ5"/>
<dbReference type="EMBL" id="HBEZ01033420">
    <property type="protein sequence ID" value="CAD8640780.1"/>
    <property type="molecule type" value="Transcribed_RNA"/>
</dbReference>